<keyword evidence="1" id="KW-1133">Transmembrane helix</keyword>
<feature type="transmembrane region" description="Helical" evidence="1">
    <location>
        <begin position="9"/>
        <end position="27"/>
    </location>
</feature>
<dbReference type="Proteomes" id="UP001519332">
    <property type="component" value="Unassembled WGS sequence"/>
</dbReference>
<organism evidence="2 3">
    <name type="scientific">Kibdelosporangium banguiense</name>
    <dbReference type="NCBI Taxonomy" id="1365924"/>
    <lineage>
        <taxon>Bacteria</taxon>
        <taxon>Bacillati</taxon>
        <taxon>Actinomycetota</taxon>
        <taxon>Actinomycetes</taxon>
        <taxon>Pseudonocardiales</taxon>
        <taxon>Pseudonocardiaceae</taxon>
        <taxon>Kibdelosporangium</taxon>
    </lineage>
</organism>
<evidence type="ECO:0000256" key="1">
    <source>
        <dbReference type="SAM" id="Phobius"/>
    </source>
</evidence>
<keyword evidence="3" id="KW-1185">Reference proteome</keyword>
<keyword evidence="1" id="KW-0812">Transmembrane</keyword>
<feature type="transmembrane region" description="Helical" evidence="1">
    <location>
        <begin position="72"/>
        <end position="93"/>
    </location>
</feature>
<dbReference type="RefSeq" id="WP_209644193.1">
    <property type="nucleotide sequence ID" value="NZ_JAGINW010000001.1"/>
</dbReference>
<sequence length="126" mass="13626">MIDVLATGLIYFSLGVALWALVLIVMNRPFALKERYGQALAGAVLLLVIALLVQAIAGVVKMSGAGRDIQELTFIGYLFGPVLVLPYTAFWAASERSRWGPAVLIAGCLAVPVMIVRMRQIWEGHG</sequence>
<dbReference type="EMBL" id="JAGINW010000001">
    <property type="protein sequence ID" value="MBP2327217.1"/>
    <property type="molecule type" value="Genomic_DNA"/>
</dbReference>
<evidence type="ECO:0000313" key="3">
    <source>
        <dbReference type="Proteomes" id="UP001519332"/>
    </source>
</evidence>
<keyword evidence="1" id="KW-0472">Membrane</keyword>
<proteinExistence type="predicted"/>
<protein>
    <submittedName>
        <fullName evidence="2">Small secreted protein</fullName>
    </submittedName>
</protein>
<accession>A0ABS4TS44</accession>
<comment type="caution">
    <text evidence="2">The sequence shown here is derived from an EMBL/GenBank/DDBJ whole genome shotgun (WGS) entry which is preliminary data.</text>
</comment>
<reference evidence="2 3" key="1">
    <citation type="submission" date="2021-03" db="EMBL/GenBank/DDBJ databases">
        <title>Sequencing the genomes of 1000 actinobacteria strains.</title>
        <authorList>
            <person name="Klenk H.-P."/>
        </authorList>
    </citation>
    <scope>NUCLEOTIDE SEQUENCE [LARGE SCALE GENOMIC DNA]</scope>
    <source>
        <strain evidence="2 3">DSM 46670</strain>
    </source>
</reference>
<feature type="transmembrane region" description="Helical" evidence="1">
    <location>
        <begin position="99"/>
        <end position="116"/>
    </location>
</feature>
<name>A0ABS4TS44_9PSEU</name>
<gene>
    <name evidence="2" type="ORF">JOF56_007602</name>
</gene>
<evidence type="ECO:0000313" key="2">
    <source>
        <dbReference type="EMBL" id="MBP2327217.1"/>
    </source>
</evidence>
<feature type="transmembrane region" description="Helical" evidence="1">
    <location>
        <begin position="39"/>
        <end position="60"/>
    </location>
</feature>